<evidence type="ECO:0000256" key="4">
    <source>
        <dbReference type="ARBA" id="ARBA00022553"/>
    </source>
</evidence>
<evidence type="ECO:0000256" key="1">
    <source>
        <dbReference type="ARBA" id="ARBA00000085"/>
    </source>
</evidence>
<dbReference type="EMBL" id="CAFBPZ010000079">
    <property type="protein sequence ID" value="CAB5040346.1"/>
    <property type="molecule type" value="Genomic_DNA"/>
</dbReference>
<evidence type="ECO:0000256" key="3">
    <source>
        <dbReference type="ARBA" id="ARBA00012438"/>
    </source>
</evidence>
<feature type="transmembrane region" description="Helical" evidence="11">
    <location>
        <begin position="158"/>
        <end position="180"/>
    </location>
</feature>
<dbReference type="Pfam" id="PF00672">
    <property type="entry name" value="HAMP"/>
    <property type="match status" value="1"/>
</dbReference>
<dbReference type="EC" id="2.7.13.3" evidence="3"/>
<dbReference type="SMART" id="SM00387">
    <property type="entry name" value="HATPase_c"/>
    <property type="match status" value="1"/>
</dbReference>
<feature type="domain" description="Histidine kinase" evidence="12">
    <location>
        <begin position="241"/>
        <end position="458"/>
    </location>
</feature>
<dbReference type="SMART" id="SM00388">
    <property type="entry name" value="HisKA"/>
    <property type="match status" value="1"/>
</dbReference>
<dbReference type="Gene3D" id="1.10.287.130">
    <property type="match status" value="1"/>
</dbReference>
<dbReference type="PROSITE" id="PS50109">
    <property type="entry name" value="HIS_KIN"/>
    <property type="match status" value="1"/>
</dbReference>
<evidence type="ECO:0000256" key="2">
    <source>
        <dbReference type="ARBA" id="ARBA00004370"/>
    </source>
</evidence>
<protein>
    <recommendedName>
        <fullName evidence="3">histidine kinase</fullName>
        <ecNumber evidence="3">2.7.13.3</ecNumber>
    </recommendedName>
</protein>
<dbReference type="Gene3D" id="6.10.340.10">
    <property type="match status" value="1"/>
</dbReference>
<evidence type="ECO:0000256" key="11">
    <source>
        <dbReference type="SAM" id="Phobius"/>
    </source>
</evidence>
<feature type="transmembrane region" description="Helical" evidence="11">
    <location>
        <begin position="12"/>
        <end position="38"/>
    </location>
</feature>
<dbReference type="Pfam" id="PF00512">
    <property type="entry name" value="HisKA"/>
    <property type="match status" value="1"/>
</dbReference>
<dbReference type="CDD" id="cd06225">
    <property type="entry name" value="HAMP"/>
    <property type="match status" value="1"/>
</dbReference>
<dbReference type="Pfam" id="PF02518">
    <property type="entry name" value="HATPase_c"/>
    <property type="match status" value="1"/>
</dbReference>
<dbReference type="Gene3D" id="3.30.565.10">
    <property type="entry name" value="Histidine kinase-like ATPase, C-terminal domain"/>
    <property type="match status" value="1"/>
</dbReference>
<evidence type="ECO:0000259" key="13">
    <source>
        <dbReference type="PROSITE" id="PS50885"/>
    </source>
</evidence>
<dbReference type="PRINTS" id="PR00344">
    <property type="entry name" value="BCTRLSENSOR"/>
</dbReference>
<accession>A0A6J7SH49</accession>
<evidence type="ECO:0000256" key="6">
    <source>
        <dbReference type="ARBA" id="ARBA00022692"/>
    </source>
</evidence>
<organism evidence="14">
    <name type="scientific">freshwater metagenome</name>
    <dbReference type="NCBI Taxonomy" id="449393"/>
    <lineage>
        <taxon>unclassified sequences</taxon>
        <taxon>metagenomes</taxon>
        <taxon>ecological metagenomes</taxon>
    </lineage>
</organism>
<dbReference type="SUPFAM" id="SSF55874">
    <property type="entry name" value="ATPase domain of HSP90 chaperone/DNA topoisomerase II/histidine kinase"/>
    <property type="match status" value="1"/>
</dbReference>
<dbReference type="InterPro" id="IPR005467">
    <property type="entry name" value="His_kinase_dom"/>
</dbReference>
<evidence type="ECO:0000313" key="14">
    <source>
        <dbReference type="EMBL" id="CAB5040346.1"/>
    </source>
</evidence>
<dbReference type="InterPro" id="IPR050428">
    <property type="entry name" value="TCS_sensor_his_kinase"/>
</dbReference>
<keyword evidence="8 11" id="KW-1133">Transmembrane helix</keyword>
<keyword evidence="7" id="KW-0418">Kinase</keyword>
<comment type="subcellular location">
    <subcellularLocation>
        <location evidence="2">Membrane</location>
    </subcellularLocation>
</comment>
<dbReference type="InterPro" id="IPR036890">
    <property type="entry name" value="HATPase_C_sf"/>
</dbReference>
<dbReference type="PANTHER" id="PTHR45436:SF5">
    <property type="entry name" value="SENSOR HISTIDINE KINASE TRCS"/>
    <property type="match status" value="1"/>
</dbReference>
<dbReference type="InterPro" id="IPR003660">
    <property type="entry name" value="HAMP_dom"/>
</dbReference>
<dbReference type="GO" id="GO:0000155">
    <property type="term" value="F:phosphorelay sensor kinase activity"/>
    <property type="evidence" value="ECO:0007669"/>
    <property type="project" value="InterPro"/>
</dbReference>
<dbReference type="InterPro" id="IPR003661">
    <property type="entry name" value="HisK_dim/P_dom"/>
</dbReference>
<evidence type="ECO:0000256" key="8">
    <source>
        <dbReference type="ARBA" id="ARBA00022989"/>
    </source>
</evidence>
<keyword evidence="4" id="KW-0597">Phosphoprotein</keyword>
<dbReference type="CDD" id="cd00082">
    <property type="entry name" value="HisKA"/>
    <property type="match status" value="1"/>
</dbReference>
<proteinExistence type="predicted"/>
<dbReference type="FunFam" id="1.10.287.130:FF:000001">
    <property type="entry name" value="Two-component sensor histidine kinase"/>
    <property type="match status" value="1"/>
</dbReference>
<evidence type="ECO:0000256" key="10">
    <source>
        <dbReference type="ARBA" id="ARBA00023136"/>
    </source>
</evidence>
<feature type="domain" description="HAMP" evidence="13">
    <location>
        <begin position="181"/>
        <end position="233"/>
    </location>
</feature>
<gene>
    <name evidence="14" type="ORF">UFOPK4237_01125</name>
</gene>
<dbReference type="GO" id="GO:0005886">
    <property type="term" value="C:plasma membrane"/>
    <property type="evidence" value="ECO:0007669"/>
    <property type="project" value="TreeGrafter"/>
</dbReference>
<reference evidence="14" key="1">
    <citation type="submission" date="2020-05" db="EMBL/GenBank/DDBJ databases">
        <authorList>
            <person name="Chiriac C."/>
            <person name="Salcher M."/>
            <person name="Ghai R."/>
            <person name="Kavagutti S V."/>
        </authorList>
    </citation>
    <scope>NUCLEOTIDE SEQUENCE</scope>
</reference>
<evidence type="ECO:0000256" key="9">
    <source>
        <dbReference type="ARBA" id="ARBA00023012"/>
    </source>
</evidence>
<evidence type="ECO:0000256" key="7">
    <source>
        <dbReference type="ARBA" id="ARBA00022777"/>
    </source>
</evidence>
<keyword evidence="6 11" id="KW-0812">Transmembrane</keyword>
<evidence type="ECO:0000256" key="5">
    <source>
        <dbReference type="ARBA" id="ARBA00022679"/>
    </source>
</evidence>
<dbReference type="SMART" id="SM00304">
    <property type="entry name" value="HAMP"/>
    <property type="match status" value="1"/>
</dbReference>
<dbReference type="SUPFAM" id="SSF47384">
    <property type="entry name" value="Homodimeric domain of signal transducing histidine kinase"/>
    <property type="match status" value="1"/>
</dbReference>
<keyword evidence="9" id="KW-0902">Two-component regulatory system</keyword>
<dbReference type="InterPro" id="IPR003594">
    <property type="entry name" value="HATPase_dom"/>
</dbReference>
<dbReference type="AlphaFoldDB" id="A0A6J7SH49"/>
<comment type="catalytic activity">
    <reaction evidence="1">
        <text>ATP + protein L-histidine = ADP + protein N-phospho-L-histidine.</text>
        <dbReference type="EC" id="2.7.13.3"/>
    </reaction>
</comment>
<keyword evidence="5" id="KW-0808">Transferase</keyword>
<dbReference type="InterPro" id="IPR036097">
    <property type="entry name" value="HisK_dim/P_sf"/>
</dbReference>
<evidence type="ECO:0000259" key="12">
    <source>
        <dbReference type="PROSITE" id="PS50109"/>
    </source>
</evidence>
<dbReference type="PROSITE" id="PS50885">
    <property type="entry name" value="HAMP"/>
    <property type="match status" value="1"/>
</dbReference>
<dbReference type="CDD" id="cd00075">
    <property type="entry name" value="HATPase"/>
    <property type="match status" value="1"/>
</dbReference>
<keyword evidence="10 11" id="KW-0472">Membrane</keyword>
<dbReference type="PANTHER" id="PTHR45436">
    <property type="entry name" value="SENSOR HISTIDINE KINASE YKOH"/>
    <property type="match status" value="1"/>
</dbReference>
<dbReference type="InterPro" id="IPR004358">
    <property type="entry name" value="Sig_transdc_His_kin-like_C"/>
</dbReference>
<name>A0A6J7SH49_9ZZZZ</name>
<sequence>MTLASYRGINLVTRMVLLTSAVAAIVVVVAGLISFPLVRSAEVNQSKNQLSRLADLTAAAIDRGAPGGGERDHLVPQSLAATLLAEQVQGYLVFDNSTAVPGVPAAELKELLEHGTLSIQGDIRGDKVLVEGRSLATGGAVILEQPVTVAGGPAQAGLLRFLLALFIGLLIAIPIGYVAAKRMVRPLRAARDAAYEIQAGSRDVRLVPEGPSEVAEIALALNSLSSALDTSERRQREFLLSVSHELRTPLTAVKGYAEALADDVIEPDDVAKTGAIVAAEAQRLDRLVSDLLDLARLGAVHFRVHPAEVEMQEVGADAAEVWRTRCEREHVQFFEELPPDSLMVTTDPMRLRQIIDNLAENALRVSPSGSVVVLAIRSVPNGIEVEVRDSGPGLTDDDMAIAFEPGALYERYRGVRPVGTGLGLALVGRLAQGLGGSARVTTAPEGGACFTVFLPTTFVDPIVELA</sequence>